<organism evidence="2 3">
    <name type="scientific">Staphylococcus equorum</name>
    <dbReference type="NCBI Taxonomy" id="246432"/>
    <lineage>
        <taxon>Bacteria</taxon>
        <taxon>Bacillati</taxon>
        <taxon>Bacillota</taxon>
        <taxon>Bacilli</taxon>
        <taxon>Bacillales</taxon>
        <taxon>Staphylococcaceae</taxon>
        <taxon>Staphylococcus</taxon>
    </lineage>
</organism>
<proteinExistence type="predicted"/>
<dbReference type="SMART" id="SM00530">
    <property type="entry name" value="HTH_XRE"/>
    <property type="match status" value="1"/>
</dbReference>
<dbReference type="CDD" id="cd00093">
    <property type="entry name" value="HTH_XRE"/>
    <property type="match status" value="1"/>
</dbReference>
<dbReference type="InterPro" id="IPR010982">
    <property type="entry name" value="Lambda_DNA-bd_dom_sf"/>
</dbReference>
<feature type="domain" description="HTH cro/C1-type" evidence="1">
    <location>
        <begin position="7"/>
        <end position="67"/>
    </location>
</feature>
<accession>A0A9X4QZA2</accession>
<dbReference type="InterPro" id="IPR001387">
    <property type="entry name" value="Cro/C1-type_HTH"/>
</dbReference>
<evidence type="ECO:0000313" key="2">
    <source>
        <dbReference type="EMBL" id="MDG0847316.1"/>
    </source>
</evidence>
<keyword evidence="3" id="KW-1185">Reference proteome</keyword>
<reference evidence="2" key="1">
    <citation type="submission" date="2022-05" db="EMBL/GenBank/DDBJ databases">
        <title>Comparative genomics of Staphylococcus equorum isolates.</title>
        <authorList>
            <person name="Luelf R.H."/>
        </authorList>
    </citation>
    <scope>NUCLEOTIDE SEQUENCE</scope>
    <source>
        <strain evidence="2">TMW 2.2497</strain>
    </source>
</reference>
<sequence>MNEFSKKIKHLRGKQSLREASKNIGISHTYLDSLEKGYDPRSGKERKPTPDVIGKLADYYQIEYMKLMELAGYYKLDEFNDDDLGEHLDYLIEKYTTSKDKLNRLQNYSIEPILTFIDGGMSFLEANYLNKTIEFIENSNRNTEDESIVFMSVLLAQLNKFKGIHKEDEEQSNFIYEDLSNEFDVFLKGYLGIEK</sequence>
<gene>
    <name evidence="2" type="ORF">M4L89_13890</name>
</gene>
<dbReference type="Gene3D" id="1.10.260.40">
    <property type="entry name" value="lambda repressor-like DNA-binding domains"/>
    <property type="match status" value="1"/>
</dbReference>
<comment type="caution">
    <text evidence="2">The sequence shown here is derived from an EMBL/GenBank/DDBJ whole genome shotgun (WGS) entry which is preliminary data.</text>
</comment>
<dbReference type="GO" id="GO:0003677">
    <property type="term" value="F:DNA binding"/>
    <property type="evidence" value="ECO:0007669"/>
    <property type="project" value="InterPro"/>
</dbReference>
<dbReference type="AlphaFoldDB" id="A0A9X4QZA2"/>
<evidence type="ECO:0000313" key="3">
    <source>
        <dbReference type="Proteomes" id="UP001152422"/>
    </source>
</evidence>
<dbReference type="RefSeq" id="WP_277583664.1">
    <property type="nucleotide sequence ID" value="NZ_JAMBPY010000017.1"/>
</dbReference>
<protein>
    <submittedName>
        <fullName evidence="2">Helix-turn-helix transcriptional regulator</fullName>
    </submittedName>
</protein>
<evidence type="ECO:0000259" key="1">
    <source>
        <dbReference type="SMART" id="SM00530"/>
    </source>
</evidence>
<dbReference type="Proteomes" id="UP001152422">
    <property type="component" value="Unassembled WGS sequence"/>
</dbReference>
<name>A0A9X4QZA2_9STAP</name>
<dbReference type="EMBL" id="JAMBQA010000012">
    <property type="protein sequence ID" value="MDG0847316.1"/>
    <property type="molecule type" value="Genomic_DNA"/>
</dbReference>